<protein>
    <recommendedName>
        <fullName evidence="5">CDAN1-interacting nuclease 1</fullName>
    </recommendedName>
</protein>
<evidence type="ECO:0000256" key="2">
    <source>
        <dbReference type="ARBA" id="ARBA00004496"/>
    </source>
</evidence>
<dbReference type="AlphaFoldDB" id="A0A1B6G5Q3"/>
<keyword evidence="3" id="KW-0963">Cytoplasm</keyword>
<evidence type="ECO:0000313" key="6">
    <source>
        <dbReference type="EMBL" id="JAS57770.1"/>
    </source>
</evidence>
<sequence length="290" mass="33499">MEVNVFNGIIHFIDNFRGLSRDCMLEMKRIYPDIPDNTLGSILCTKYQKKMMANHGKVKQKKQIVVKRYKEGLAAGEEPGLIIRIAKFYDVAPALMAKVILEECMEKKNDKDNQNGHSKNAIKEMFKDTTLIPDPDLAYEVFMSIVFDNMYGPIADVTKRSLGVEYEVKLYQHVKRVGLSYKSEEQLRARGYDKTPDIRLDVPCAVDGFVINWIESKAVFGDKVTHDQYAHDQYLCYWNRFGPGLVIYWFGYLETVLQPNEKRFIVRDSFPENITLMDPSLIQVPTLDIC</sequence>
<dbReference type="PANTHER" id="PTHR31661:SF1">
    <property type="entry name" value="CDAN1-INTERACTING NUCLEASE 1"/>
    <property type="match status" value="1"/>
</dbReference>
<keyword evidence="4" id="KW-0539">Nucleus</keyword>
<dbReference type="PANTHER" id="PTHR31661">
    <property type="entry name" value="SIMILAR TO CDNA SEQUENCE BC052040"/>
    <property type="match status" value="1"/>
</dbReference>
<accession>A0A1B6G5Q3</accession>
<dbReference type="GO" id="GO:0005634">
    <property type="term" value="C:nucleus"/>
    <property type="evidence" value="ECO:0007669"/>
    <property type="project" value="UniProtKB-SubCell"/>
</dbReference>
<dbReference type="InterPro" id="IPR029404">
    <property type="entry name" value="CDIN1"/>
</dbReference>
<name>A0A1B6G5Q3_9HEMI</name>
<comment type="subcellular location">
    <subcellularLocation>
        <location evidence="2">Cytoplasm</location>
    </subcellularLocation>
    <subcellularLocation>
        <location evidence="1">Nucleus</location>
    </subcellularLocation>
</comment>
<evidence type="ECO:0000256" key="1">
    <source>
        <dbReference type="ARBA" id="ARBA00004123"/>
    </source>
</evidence>
<proteinExistence type="predicted"/>
<evidence type="ECO:0000256" key="5">
    <source>
        <dbReference type="ARBA" id="ARBA00023480"/>
    </source>
</evidence>
<evidence type="ECO:0000256" key="3">
    <source>
        <dbReference type="ARBA" id="ARBA00022490"/>
    </source>
</evidence>
<dbReference type="GO" id="GO:0005737">
    <property type="term" value="C:cytoplasm"/>
    <property type="evidence" value="ECO:0007669"/>
    <property type="project" value="UniProtKB-SubCell"/>
</dbReference>
<evidence type="ECO:0000256" key="4">
    <source>
        <dbReference type="ARBA" id="ARBA00023242"/>
    </source>
</evidence>
<dbReference type="Pfam" id="PF14811">
    <property type="entry name" value="TPD"/>
    <property type="match status" value="1"/>
</dbReference>
<gene>
    <name evidence="6" type="ORF">g.12874</name>
</gene>
<dbReference type="EMBL" id="GECZ01011999">
    <property type="protein sequence ID" value="JAS57770.1"/>
    <property type="molecule type" value="Transcribed_RNA"/>
</dbReference>
<organism evidence="6">
    <name type="scientific">Cuerna arida</name>
    <dbReference type="NCBI Taxonomy" id="1464854"/>
    <lineage>
        <taxon>Eukaryota</taxon>
        <taxon>Metazoa</taxon>
        <taxon>Ecdysozoa</taxon>
        <taxon>Arthropoda</taxon>
        <taxon>Hexapoda</taxon>
        <taxon>Insecta</taxon>
        <taxon>Pterygota</taxon>
        <taxon>Neoptera</taxon>
        <taxon>Paraneoptera</taxon>
        <taxon>Hemiptera</taxon>
        <taxon>Auchenorrhyncha</taxon>
        <taxon>Membracoidea</taxon>
        <taxon>Cicadellidae</taxon>
        <taxon>Cicadellinae</taxon>
        <taxon>Proconiini</taxon>
        <taxon>Cuerna</taxon>
    </lineage>
</organism>
<reference evidence="6" key="1">
    <citation type="submission" date="2015-11" db="EMBL/GenBank/DDBJ databases">
        <title>De novo transcriptome assembly of four potential Pierce s Disease insect vectors from Arizona vineyards.</title>
        <authorList>
            <person name="Tassone E.E."/>
        </authorList>
    </citation>
    <scope>NUCLEOTIDE SEQUENCE</scope>
</reference>